<evidence type="ECO:0000256" key="7">
    <source>
        <dbReference type="SAM" id="Phobius"/>
    </source>
</evidence>
<organism evidence="9">
    <name type="scientific">Microvirga ossetica</name>
    <dbReference type="NCBI Taxonomy" id="1882682"/>
    <lineage>
        <taxon>Bacteria</taxon>
        <taxon>Pseudomonadati</taxon>
        <taxon>Pseudomonadota</taxon>
        <taxon>Alphaproteobacteria</taxon>
        <taxon>Hyphomicrobiales</taxon>
        <taxon>Methylobacteriaceae</taxon>
        <taxon>Microvirga</taxon>
    </lineage>
</organism>
<evidence type="ECO:0000313" key="9">
    <source>
        <dbReference type="EMBL" id="ANY78854.1"/>
    </source>
</evidence>
<evidence type="ECO:0000256" key="6">
    <source>
        <dbReference type="ARBA" id="ARBA00023136"/>
    </source>
</evidence>
<keyword evidence="2" id="KW-0813">Transport</keyword>
<feature type="transmembrane region" description="Helical" evidence="7">
    <location>
        <begin position="393"/>
        <end position="411"/>
    </location>
</feature>
<dbReference type="InterPro" id="IPR020846">
    <property type="entry name" value="MFS_dom"/>
</dbReference>
<feature type="transmembrane region" description="Helical" evidence="7">
    <location>
        <begin position="209"/>
        <end position="232"/>
    </location>
</feature>
<evidence type="ECO:0000256" key="1">
    <source>
        <dbReference type="ARBA" id="ARBA00004651"/>
    </source>
</evidence>
<name>A0A1B2EFU8_9HYPH</name>
<keyword evidence="6 7" id="KW-0472">Membrane</keyword>
<evidence type="ECO:0000256" key="2">
    <source>
        <dbReference type="ARBA" id="ARBA00022448"/>
    </source>
</evidence>
<dbReference type="SUPFAM" id="SSF103473">
    <property type="entry name" value="MFS general substrate transporter"/>
    <property type="match status" value="1"/>
</dbReference>
<feature type="transmembrane region" description="Helical" evidence="7">
    <location>
        <begin position="49"/>
        <end position="68"/>
    </location>
</feature>
<feature type="transmembrane region" description="Helical" evidence="7">
    <location>
        <begin position="137"/>
        <end position="163"/>
    </location>
</feature>
<dbReference type="Pfam" id="PF07690">
    <property type="entry name" value="MFS_1"/>
    <property type="match status" value="1"/>
</dbReference>
<evidence type="ECO:0000256" key="5">
    <source>
        <dbReference type="ARBA" id="ARBA00022989"/>
    </source>
</evidence>
<dbReference type="EMBL" id="CP016616">
    <property type="protein sequence ID" value="ANY78854.1"/>
    <property type="molecule type" value="Genomic_DNA"/>
</dbReference>
<dbReference type="RefSeq" id="WP_099509867.1">
    <property type="nucleotide sequence ID" value="NZ_CP016616.1"/>
</dbReference>
<keyword evidence="4 7" id="KW-0812">Transmembrane</keyword>
<evidence type="ECO:0000259" key="8">
    <source>
        <dbReference type="PROSITE" id="PS50850"/>
    </source>
</evidence>
<feature type="transmembrane region" description="Helical" evidence="7">
    <location>
        <begin position="298"/>
        <end position="319"/>
    </location>
</feature>
<evidence type="ECO:0000256" key="3">
    <source>
        <dbReference type="ARBA" id="ARBA00022475"/>
    </source>
</evidence>
<dbReference type="GO" id="GO:0022857">
    <property type="term" value="F:transmembrane transporter activity"/>
    <property type="evidence" value="ECO:0007669"/>
    <property type="project" value="InterPro"/>
</dbReference>
<gene>
    <name evidence="9" type="ORF">BB934_12030</name>
</gene>
<feature type="transmembrane region" description="Helical" evidence="7">
    <location>
        <begin position="175"/>
        <end position="197"/>
    </location>
</feature>
<dbReference type="GO" id="GO:0005886">
    <property type="term" value="C:plasma membrane"/>
    <property type="evidence" value="ECO:0007669"/>
    <property type="project" value="UniProtKB-SubCell"/>
</dbReference>
<dbReference type="PROSITE" id="PS00216">
    <property type="entry name" value="SUGAR_TRANSPORT_1"/>
    <property type="match status" value="1"/>
</dbReference>
<feature type="transmembrane region" description="Helical" evidence="7">
    <location>
        <begin position="253"/>
        <end position="278"/>
    </location>
</feature>
<comment type="subcellular location">
    <subcellularLocation>
        <location evidence="1">Cell membrane</location>
        <topology evidence="1">Multi-pass membrane protein</topology>
    </subcellularLocation>
</comment>
<feature type="transmembrane region" description="Helical" evidence="7">
    <location>
        <begin position="74"/>
        <end position="98"/>
    </location>
</feature>
<dbReference type="AlphaFoldDB" id="A0A1B2EFU8"/>
<reference evidence="9" key="1">
    <citation type="submission" date="2016-07" db="EMBL/GenBank/DDBJ databases">
        <title>Microvirga ossetica sp. nov. a new species of rhizobia isolated from root nodules of the legume species Vicia alpestris Steven originated from North Ossetia region in the Caucasus.</title>
        <authorList>
            <person name="Safronova V.I."/>
            <person name="Kuznetsova I.G."/>
            <person name="Sazanova A.L."/>
            <person name="Belimov A."/>
            <person name="Andronov E."/>
            <person name="Osledkin Y.S."/>
            <person name="Onishchuk O.P."/>
            <person name="Kurchak O.N."/>
            <person name="Shaposhnikov A.I."/>
            <person name="Willems A."/>
            <person name="Tikhonovich I.A."/>
        </authorList>
    </citation>
    <scope>NUCLEOTIDE SEQUENCE [LARGE SCALE GENOMIC DNA]</scope>
    <source>
        <strain evidence="9">V5/3M</strain>
    </source>
</reference>
<proteinExistence type="predicted"/>
<feature type="transmembrane region" description="Helical" evidence="7">
    <location>
        <begin position="354"/>
        <end position="372"/>
    </location>
</feature>
<feature type="transmembrane region" description="Helical" evidence="7">
    <location>
        <begin position="417"/>
        <end position="439"/>
    </location>
</feature>
<dbReference type="InterPro" id="IPR005829">
    <property type="entry name" value="Sugar_transporter_CS"/>
</dbReference>
<keyword evidence="3" id="KW-1003">Cell membrane</keyword>
<feature type="transmembrane region" description="Helical" evidence="7">
    <location>
        <begin position="110"/>
        <end position="131"/>
    </location>
</feature>
<dbReference type="PROSITE" id="PS50850">
    <property type="entry name" value="MFS"/>
    <property type="match status" value="1"/>
</dbReference>
<dbReference type="PANTHER" id="PTHR43045:SF2">
    <property type="entry name" value="INNER MEMBRANE METABOLITE TRANSPORT PROTEIN YHJE"/>
    <property type="match status" value="1"/>
</dbReference>
<dbReference type="InterPro" id="IPR011701">
    <property type="entry name" value="MFS"/>
</dbReference>
<dbReference type="InterPro" id="IPR036259">
    <property type="entry name" value="MFS_trans_sf"/>
</dbReference>
<accession>A0A1B2EFU8</accession>
<keyword evidence="5 7" id="KW-1133">Transmembrane helix</keyword>
<dbReference type="PANTHER" id="PTHR43045">
    <property type="entry name" value="SHIKIMATE TRANSPORTER"/>
    <property type="match status" value="1"/>
</dbReference>
<sequence>MTMDQVEGPQPTSTQLERDARLVSTDHRVAPSEIAIGVIIGRAAEYFDFFVFAIASVVVFPKVFFPFAEPVTATLYSFAMFSLAFIARPIGTIIFTAVDRRHGRGVKLTIALFLLGFSTMAISFLPGYAQIGAWSLYLLGILRIGQGLALGGAWDGLASLLALNAPIERRGFYAAIPQLGAPLGFMVAGVLFAYFMLNLSEADFLDWGWRYPFFCAFAVNVVALFSRLRLVATEEFSRLLERRRLEPSPIIPLIRDYAGVLLVGALIPLASFALFHLVTVFPISWITLFTQRSAGEFLMIQCSGAFICAGAVVASGLIADQIGRRMLLMISAGLIAVFAICSIIAPLIVEENAIGQTIYVNAGFALLGLSYGQSSGAVTSQLDQRYRYTGAALTNDLAWLLGAGFAPLIVLFLSARYGLACVGLYLLSGAVTTLVALSLSRSEIRQV</sequence>
<dbReference type="KEGG" id="moc:BB934_12030"/>
<dbReference type="Gene3D" id="1.20.1250.20">
    <property type="entry name" value="MFS general substrate transporter like domains"/>
    <property type="match status" value="1"/>
</dbReference>
<feature type="domain" description="Major facilitator superfamily (MFS) profile" evidence="8">
    <location>
        <begin position="34"/>
        <end position="445"/>
    </location>
</feature>
<feature type="transmembrane region" description="Helical" evidence="7">
    <location>
        <begin position="326"/>
        <end position="348"/>
    </location>
</feature>
<evidence type="ECO:0000256" key="4">
    <source>
        <dbReference type="ARBA" id="ARBA00022692"/>
    </source>
</evidence>
<dbReference type="OrthoDB" id="9783227at2"/>
<protein>
    <submittedName>
        <fullName evidence="9">Arabinose ABC transporter permease</fullName>
    </submittedName>
</protein>